<evidence type="ECO:0000259" key="9">
    <source>
        <dbReference type="Pfam" id="PF17921"/>
    </source>
</evidence>
<dbReference type="InterPro" id="IPR000477">
    <property type="entry name" value="RT_dom"/>
</dbReference>
<gene>
    <name evidence="10" type="ORF">U9M48_003427</name>
</gene>
<keyword evidence="2" id="KW-0548">Nucleotidyltransferase</keyword>
<sequence>MVQAEQNQRHTLFQTECVINERSCHVIIDGGSHNNLASADMVEKLALTTKPHLQPYYIQWLNSSSKEKEFADVFPAKVPPGLPPIRGIEHQIDLIPGASLPNRAPYRTNPEETKEIQRQVQELLDKGYSLSPCAVPVLLVPKKDGSWRMCVDCRAINNITIRYCHPIPRLNDMLDELSGSIVFSKINLHSGYHQIRVKLGDEWKTAVKTKFGLYEWLIMPFGLTNAPSTFMRLGLAHMTNMLIICVLSLMPYAMHGIEVDEAKVEAIRSWSIPTIVTQVWSFLGLAGFYRRFVKDFSTLAALLHELTKKGAPFTWAATHENSFNTLKDKLTHALCSNSQILIKPLSFNVMLVGLVWVLSGPSLNYSTYGKELYALVHTLQTWQHYLWSREFVIHSDHESLAKLNRRHAKWVEFIESFPYVIKHKKGNENVTADALSRRYTLLSQLHFRIFGLEAIKEQYAVDDDFKDVLLNCREGKFWNKFIRDDGFVFKANKLCISASFVRLLLLQDAHGGGLIGHFGVKKTEDILAAHFFWSKMRRDVERFVDRCTTCQKAKSRLNPHGLYMSLPVPSAPWKDISMDFVLGLPRTKKGRDSVFVIVDRFSKMVRDSSVPSPVFHLGCDERLPTLKTC</sequence>
<evidence type="ECO:0000256" key="3">
    <source>
        <dbReference type="ARBA" id="ARBA00022722"/>
    </source>
</evidence>
<dbReference type="AlphaFoldDB" id="A0AAQ3PSW1"/>
<dbReference type="InterPro" id="IPR041373">
    <property type="entry name" value="RT_RNaseH"/>
</dbReference>
<dbReference type="CDD" id="cd00303">
    <property type="entry name" value="retropepsin_like"/>
    <property type="match status" value="1"/>
</dbReference>
<organism evidence="10 11">
    <name type="scientific">Paspalum notatum var. saurae</name>
    <dbReference type="NCBI Taxonomy" id="547442"/>
    <lineage>
        <taxon>Eukaryota</taxon>
        <taxon>Viridiplantae</taxon>
        <taxon>Streptophyta</taxon>
        <taxon>Embryophyta</taxon>
        <taxon>Tracheophyta</taxon>
        <taxon>Spermatophyta</taxon>
        <taxon>Magnoliopsida</taxon>
        <taxon>Liliopsida</taxon>
        <taxon>Poales</taxon>
        <taxon>Poaceae</taxon>
        <taxon>PACMAD clade</taxon>
        <taxon>Panicoideae</taxon>
        <taxon>Andropogonodae</taxon>
        <taxon>Paspaleae</taxon>
        <taxon>Paspalinae</taxon>
        <taxon>Paspalum</taxon>
    </lineage>
</organism>
<dbReference type="InterPro" id="IPR012337">
    <property type="entry name" value="RNaseH-like_sf"/>
</dbReference>
<feature type="domain" description="Reverse transcriptase RNase H-like" evidence="8">
    <location>
        <begin position="358"/>
        <end position="416"/>
    </location>
</feature>
<proteinExistence type="predicted"/>
<name>A0AAQ3PSW1_PASNO</name>
<dbReference type="Pfam" id="PF17917">
    <property type="entry name" value="RT_RNaseH"/>
    <property type="match status" value="1"/>
</dbReference>
<dbReference type="Gene3D" id="1.10.340.70">
    <property type="match status" value="1"/>
</dbReference>
<dbReference type="InterPro" id="IPR043502">
    <property type="entry name" value="DNA/RNA_pol_sf"/>
</dbReference>
<protein>
    <recommendedName>
        <fullName evidence="12">Reverse transcriptase</fullName>
    </recommendedName>
</protein>
<keyword evidence="1" id="KW-0808">Transferase</keyword>
<dbReference type="PANTHER" id="PTHR35046:SF9">
    <property type="entry name" value="RNA-DIRECTED DNA POLYMERASE"/>
    <property type="match status" value="1"/>
</dbReference>
<keyword evidence="11" id="KW-1185">Reference proteome</keyword>
<dbReference type="Gene3D" id="3.10.10.10">
    <property type="entry name" value="HIV Type 1 Reverse Transcriptase, subunit A, domain 1"/>
    <property type="match status" value="1"/>
</dbReference>
<evidence type="ECO:0000256" key="1">
    <source>
        <dbReference type="ARBA" id="ARBA00022679"/>
    </source>
</evidence>
<dbReference type="CDD" id="cd09274">
    <property type="entry name" value="RNase_HI_RT_Ty3"/>
    <property type="match status" value="1"/>
</dbReference>
<dbReference type="CDD" id="cd01647">
    <property type="entry name" value="RT_LTR"/>
    <property type="match status" value="1"/>
</dbReference>
<dbReference type="Gene3D" id="3.30.70.270">
    <property type="match status" value="2"/>
</dbReference>
<keyword evidence="6" id="KW-0695">RNA-directed DNA polymerase</keyword>
<dbReference type="InterPro" id="IPR043128">
    <property type="entry name" value="Rev_trsase/Diguanyl_cyclase"/>
</dbReference>
<dbReference type="GO" id="GO:0016787">
    <property type="term" value="F:hydrolase activity"/>
    <property type="evidence" value="ECO:0007669"/>
    <property type="project" value="UniProtKB-KW"/>
</dbReference>
<dbReference type="Pfam" id="PF17921">
    <property type="entry name" value="Integrase_H2C2"/>
    <property type="match status" value="1"/>
</dbReference>
<keyword evidence="5" id="KW-0378">Hydrolase</keyword>
<dbReference type="SUPFAM" id="SSF53098">
    <property type="entry name" value="Ribonuclease H-like"/>
    <property type="match status" value="1"/>
</dbReference>
<dbReference type="Proteomes" id="UP001341281">
    <property type="component" value="Chromosome 01"/>
</dbReference>
<evidence type="ECO:0000256" key="4">
    <source>
        <dbReference type="ARBA" id="ARBA00022759"/>
    </source>
</evidence>
<evidence type="ECO:0000259" key="7">
    <source>
        <dbReference type="Pfam" id="PF00078"/>
    </source>
</evidence>
<dbReference type="InterPro" id="IPR041588">
    <property type="entry name" value="Integrase_H2C2"/>
</dbReference>
<dbReference type="SUPFAM" id="SSF56672">
    <property type="entry name" value="DNA/RNA polymerases"/>
    <property type="match status" value="1"/>
</dbReference>
<feature type="domain" description="Reverse transcriptase" evidence="7">
    <location>
        <begin position="140"/>
        <end position="233"/>
    </location>
</feature>
<evidence type="ECO:0000313" key="10">
    <source>
        <dbReference type="EMBL" id="WVZ52357.1"/>
    </source>
</evidence>
<dbReference type="FunFam" id="3.30.70.270:FF:000063">
    <property type="entry name" value="Zinc knuckle domaincontaining protein"/>
    <property type="match status" value="1"/>
</dbReference>
<dbReference type="PANTHER" id="PTHR35046">
    <property type="entry name" value="ZINC KNUCKLE (CCHC-TYPE) FAMILY PROTEIN"/>
    <property type="match status" value="1"/>
</dbReference>
<dbReference type="FunFam" id="1.10.340.70:FF:000001">
    <property type="entry name" value="Retrovirus-related Pol polyprotein from transposon gypsy-like Protein"/>
    <property type="match status" value="1"/>
</dbReference>
<evidence type="ECO:0000313" key="11">
    <source>
        <dbReference type="Proteomes" id="UP001341281"/>
    </source>
</evidence>
<evidence type="ECO:0008006" key="12">
    <source>
        <dbReference type="Google" id="ProtNLM"/>
    </source>
</evidence>
<reference evidence="10 11" key="1">
    <citation type="submission" date="2024-02" db="EMBL/GenBank/DDBJ databases">
        <title>High-quality chromosome-scale genome assembly of Pensacola bahiagrass (Paspalum notatum Flugge var. saurae).</title>
        <authorList>
            <person name="Vega J.M."/>
            <person name="Podio M."/>
            <person name="Orjuela J."/>
            <person name="Siena L.A."/>
            <person name="Pessino S.C."/>
            <person name="Combes M.C."/>
            <person name="Mariac C."/>
            <person name="Albertini E."/>
            <person name="Pupilli F."/>
            <person name="Ortiz J.P.A."/>
            <person name="Leblanc O."/>
        </authorList>
    </citation>
    <scope>NUCLEOTIDE SEQUENCE [LARGE SCALE GENOMIC DNA]</scope>
    <source>
        <strain evidence="10">R1</strain>
        <tissue evidence="10">Leaf</tissue>
    </source>
</reference>
<evidence type="ECO:0000256" key="5">
    <source>
        <dbReference type="ARBA" id="ARBA00022801"/>
    </source>
</evidence>
<keyword evidence="4" id="KW-0255">Endonuclease</keyword>
<dbReference type="GO" id="GO:0003964">
    <property type="term" value="F:RNA-directed DNA polymerase activity"/>
    <property type="evidence" value="ECO:0007669"/>
    <property type="project" value="UniProtKB-KW"/>
</dbReference>
<dbReference type="Pfam" id="PF00078">
    <property type="entry name" value="RVT_1"/>
    <property type="match status" value="1"/>
</dbReference>
<dbReference type="EMBL" id="CP144745">
    <property type="protein sequence ID" value="WVZ52357.1"/>
    <property type="molecule type" value="Genomic_DNA"/>
</dbReference>
<evidence type="ECO:0000256" key="6">
    <source>
        <dbReference type="ARBA" id="ARBA00022918"/>
    </source>
</evidence>
<feature type="domain" description="Integrase zinc-binding" evidence="9">
    <location>
        <begin position="502"/>
        <end position="556"/>
    </location>
</feature>
<keyword evidence="3" id="KW-0540">Nuclease</keyword>
<dbReference type="GO" id="GO:0004519">
    <property type="term" value="F:endonuclease activity"/>
    <property type="evidence" value="ECO:0007669"/>
    <property type="project" value="UniProtKB-KW"/>
</dbReference>
<evidence type="ECO:0000259" key="8">
    <source>
        <dbReference type="Pfam" id="PF17917"/>
    </source>
</evidence>
<accession>A0AAQ3PSW1</accession>
<evidence type="ECO:0000256" key="2">
    <source>
        <dbReference type="ARBA" id="ARBA00022695"/>
    </source>
</evidence>